<protein>
    <submittedName>
        <fullName evidence="1">Uncharacterized protein</fullName>
    </submittedName>
</protein>
<evidence type="ECO:0000313" key="2">
    <source>
        <dbReference type="Proteomes" id="UP000182306"/>
    </source>
</evidence>
<proteinExistence type="predicted"/>
<evidence type="ECO:0000313" key="1">
    <source>
        <dbReference type="EMBL" id="APG90204.1"/>
    </source>
</evidence>
<dbReference type="Proteomes" id="UP000182306">
    <property type="component" value="Chromosome"/>
</dbReference>
<dbReference type="EMBL" id="CP013107">
    <property type="protein sequence ID" value="APG90204.1"/>
    <property type="molecule type" value="Genomic_DNA"/>
</dbReference>
<dbReference type="AlphaFoldDB" id="A0A1L3LJD0"/>
<organism evidence="1 2">
    <name type="scientific">Sinorhizobium americanum</name>
    <dbReference type="NCBI Taxonomy" id="194963"/>
    <lineage>
        <taxon>Bacteria</taxon>
        <taxon>Pseudomonadati</taxon>
        <taxon>Pseudomonadota</taxon>
        <taxon>Alphaproteobacteria</taxon>
        <taxon>Hyphomicrobiales</taxon>
        <taxon>Rhizobiaceae</taxon>
        <taxon>Sinorhizobium/Ensifer group</taxon>
        <taxon>Sinorhizobium</taxon>
    </lineage>
</organism>
<keyword evidence="2" id="KW-1185">Reference proteome</keyword>
<accession>A0A1L3LJD0</accession>
<dbReference type="KEGG" id="same:SAMCFNEI73_Ch0882"/>
<dbReference type="STRING" id="194963.SAMCFNEI73_Ch0882"/>
<sequence length="54" mass="6202">MASGHTQKSQHCRSAEKAKECIMPHVKPFVADRLGSPRLCWFFRSRSQVAERKS</sequence>
<gene>
    <name evidence="1" type="ORF">SAMCFNEI73_Ch0882</name>
</gene>
<reference evidence="1 2" key="1">
    <citation type="submission" date="2015-10" db="EMBL/GenBank/DDBJ databases">
        <title>Genomic differences between typical nodule nitrogen-fixing rhizobial strains and those coming from bean seeds.</title>
        <authorList>
            <person name="Peralta H."/>
            <person name="Aguilar-Vera A."/>
            <person name="Diaz R."/>
            <person name="Mora Y."/>
            <person name="Martinez-Batallar G."/>
            <person name="Salazar E."/>
            <person name="Vargas-Lagunas C."/>
            <person name="Encarnacion S."/>
            <person name="Girard L."/>
            <person name="Mora J."/>
        </authorList>
    </citation>
    <scope>NUCLEOTIDE SEQUENCE [LARGE SCALE GENOMIC DNA]</scope>
    <source>
        <strain evidence="1 2">CFNEI 73</strain>
    </source>
</reference>
<name>A0A1L3LJD0_9HYPH</name>